<evidence type="ECO:0000256" key="3">
    <source>
        <dbReference type="SAM" id="SignalP"/>
    </source>
</evidence>
<gene>
    <name evidence="5" type="ORF">ACFFJH_11860</name>
</gene>
<dbReference type="PANTHER" id="PTHR10963">
    <property type="entry name" value="GLYCOSYL HYDROLASE-RELATED"/>
    <property type="match status" value="1"/>
</dbReference>
<dbReference type="InterPro" id="IPR000757">
    <property type="entry name" value="Beta-glucanase-like"/>
</dbReference>
<feature type="compositionally biased region" description="Low complexity" evidence="2">
    <location>
        <begin position="29"/>
        <end position="43"/>
    </location>
</feature>
<feature type="region of interest" description="Disordered" evidence="2">
    <location>
        <begin position="24"/>
        <end position="43"/>
    </location>
</feature>
<dbReference type="EMBL" id="JBHLXJ010000013">
    <property type="protein sequence ID" value="MFC0350507.1"/>
    <property type="molecule type" value="Genomic_DNA"/>
</dbReference>
<comment type="similarity">
    <text evidence="1">Belongs to the glycosyl hydrolase 16 family.</text>
</comment>
<feature type="domain" description="GH16" evidence="4">
    <location>
        <begin position="37"/>
        <end position="302"/>
    </location>
</feature>
<evidence type="ECO:0000313" key="6">
    <source>
        <dbReference type="Proteomes" id="UP001589844"/>
    </source>
</evidence>
<dbReference type="Gene3D" id="2.60.120.200">
    <property type="match status" value="1"/>
</dbReference>
<keyword evidence="3" id="KW-0732">Signal</keyword>
<dbReference type="InterPro" id="IPR013320">
    <property type="entry name" value="ConA-like_dom_sf"/>
</dbReference>
<organism evidence="5 6">
    <name type="scientific">Undibacterium danionis</name>
    <dbReference type="NCBI Taxonomy" id="1812100"/>
    <lineage>
        <taxon>Bacteria</taxon>
        <taxon>Pseudomonadati</taxon>
        <taxon>Pseudomonadota</taxon>
        <taxon>Betaproteobacteria</taxon>
        <taxon>Burkholderiales</taxon>
        <taxon>Oxalobacteraceae</taxon>
        <taxon>Undibacterium</taxon>
    </lineage>
</organism>
<evidence type="ECO:0000259" key="4">
    <source>
        <dbReference type="PROSITE" id="PS51762"/>
    </source>
</evidence>
<comment type="caution">
    <text evidence="5">The sequence shown here is derived from an EMBL/GenBank/DDBJ whole genome shotgun (WGS) entry which is preliminary data.</text>
</comment>
<dbReference type="CDD" id="cd08023">
    <property type="entry name" value="GH16_laminarinase_like"/>
    <property type="match status" value="1"/>
</dbReference>
<proteinExistence type="inferred from homology"/>
<evidence type="ECO:0000256" key="2">
    <source>
        <dbReference type="SAM" id="MobiDB-lite"/>
    </source>
</evidence>
<dbReference type="SUPFAM" id="SSF49899">
    <property type="entry name" value="Concanavalin A-like lectins/glucanases"/>
    <property type="match status" value="1"/>
</dbReference>
<name>A0ABV6IFA8_9BURK</name>
<dbReference type="InterPro" id="IPR050546">
    <property type="entry name" value="Glycosyl_Hydrlase_16"/>
</dbReference>
<reference evidence="5 6" key="1">
    <citation type="submission" date="2024-09" db="EMBL/GenBank/DDBJ databases">
        <authorList>
            <person name="Sun Q."/>
            <person name="Mori K."/>
        </authorList>
    </citation>
    <scope>NUCLEOTIDE SEQUENCE [LARGE SCALE GENOMIC DNA]</scope>
    <source>
        <strain evidence="5 6">CCM 8677</strain>
    </source>
</reference>
<sequence length="302" mass="33225">MKTDFRLLIVLAVSAISASGLSACGGGSSTNSTTPVVSTPAVTTPTVNTPALPAAGTPAGWKLVWADEFDQAGLPDANKWMFDTDRNKAGWYNNERQYYSKDRLENARVADGKLTITALKEQLSSAPDYGGQAYTSARLLTRGKASWTYGFFEIRAKLPCGLGTWPAIWTLGTKGAWPDDGEIDIMEHVGKNKGKILGSAYSAFYNWPNGTGNTKETIVNDACDVFHNYQLYWDTEQLAIGVDGKYYFQFVNPKNGDYKKWPFDQPQYLILNLAIGGDLGGAVDDSIFPSKFEIDYVRVYQK</sequence>
<dbReference type="Proteomes" id="UP001589844">
    <property type="component" value="Unassembled WGS sequence"/>
</dbReference>
<dbReference type="PROSITE" id="PS51257">
    <property type="entry name" value="PROKAR_LIPOPROTEIN"/>
    <property type="match status" value="1"/>
</dbReference>
<dbReference type="PROSITE" id="PS51762">
    <property type="entry name" value="GH16_2"/>
    <property type="match status" value="1"/>
</dbReference>
<dbReference type="RefSeq" id="WP_390212871.1">
    <property type="nucleotide sequence ID" value="NZ_JBHLXJ010000013.1"/>
</dbReference>
<evidence type="ECO:0000313" key="5">
    <source>
        <dbReference type="EMBL" id="MFC0350507.1"/>
    </source>
</evidence>
<protein>
    <submittedName>
        <fullName evidence="5">Family 16 glycosylhydrolase</fullName>
    </submittedName>
</protein>
<accession>A0ABV6IFA8</accession>
<dbReference type="PANTHER" id="PTHR10963:SF55">
    <property type="entry name" value="GLYCOSIDE HYDROLASE FAMILY 16 PROTEIN"/>
    <property type="match status" value="1"/>
</dbReference>
<evidence type="ECO:0000256" key="1">
    <source>
        <dbReference type="ARBA" id="ARBA00006865"/>
    </source>
</evidence>
<feature type="chain" id="PRO_5046083926" evidence="3">
    <location>
        <begin position="24"/>
        <end position="302"/>
    </location>
</feature>
<keyword evidence="6" id="KW-1185">Reference proteome</keyword>
<dbReference type="Pfam" id="PF00722">
    <property type="entry name" value="Glyco_hydro_16"/>
    <property type="match status" value="1"/>
</dbReference>
<feature type="signal peptide" evidence="3">
    <location>
        <begin position="1"/>
        <end position="23"/>
    </location>
</feature>